<keyword evidence="3" id="KW-1185">Reference proteome</keyword>
<dbReference type="InterPro" id="IPR034660">
    <property type="entry name" value="DinB/YfiT-like"/>
</dbReference>
<dbReference type="Pfam" id="PF12867">
    <property type="entry name" value="DinB_2"/>
    <property type="match status" value="1"/>
</dbReference>
<reference evidence="2 3" key="1">
    <citation type="submission" date="2018-10" db="EMBL/GenBank/DDBJ databases">
        <title>Ulvibacterium marinum gen. nov., sp. nov., a novel marine bacterium of the family Flavobacteriaceae, isolated from a culture of the green alga Ulva prolifera.</title>
        <authorList>
            <person name="Zhang Z."/>
        </authorList>
    </citation>
    <scope>NUCLEOTIDE SEQUENCE [LARGE SCALE GENOMIC DNA]</scope>
    <source>
        <strain evidence="2 3">CCMM003</strain>
    </source>
</reference>
<sequence length="192" mass="21861">MQFQWCYGGFNFGETENSKTMKRAKIHWAMAALFMFTLNVSKAQMKTENLVTAWDAMTKMVVETAKAMPEVNYSFKPTEELRDFAEQISHTSGANYLFASVVKLNTPDPNPVTDTKKKNEVIQQLQGSFAFIRDGMEKLKEEDLKEEIEFFGSKMSRLQSILIMTSHLQREHGKSTIYTRLKGIAPGPTGGW</sequence>
<evidence type="ECO:0000313" key="3">
    <source>
        <dbReference type="Proteomes" id="UP000276603"/>
    </source>
</evidence>
<feature type="domain" description="DinB-like" evidence="1">
    <location>
        <begin position="54"/>
        <end position="170"/>
    </location>
</feature>
<dbReference type="EMBL" id="RBCJ01000001">
    <property type="protein sequence ID" value="RKN83433.1"/>
    <property type="molecule type" value="Genomic_DNA"/>
</dbReference>
<evidence type="ECO:0000313" key="2">
    <source>
        <dbReference type="EMBL" id="RKN83433.1"/>
    </source>
</evidence>
<dbReference type="SUPFAM" id="SSF109854">
    <property type="entry name" value="DinB/YfiT-like putative metalloenzymes"/>
    <property type="match status" value="1"/>
</dbReference>
<comment type="caution">
    <text evidence="2">The sequence shown here is derived from an EMBL/GenBank/DDBJ whole genome shotgun (WGS) entry which is preliminary data.</text>
</comment>
<proteinExistence type="predicted"/>
<organism evidence="2 3">
    <name type="scientific">Ulvibacterium marinum</name>
    <dbReference type="NCBI Taxonomy" id="2419782"/>
    <lineage>
        <taxon>Bacteria</taxon>
        <taxon>Pseudomonadati</taxon>
        <taxon>Bacteroidota</taxon>
        <taxon>Flavobacteriia</taxon>
        <taxon>Flavobacteriales</taxon>
        <taxon>Flavobacteriaceae</taxon>
        <taxon>Ulvibacterium</taxon>
    </lineage>
</organism>
<dbReference type="AlphaFoldDB" id="A0A3B0CBW8"/>
<dbReference type="Gene3D" id="1.20.120.450">
    <property type="entry name" value="dinb family like domain"/>
    <property type="match status" value="1"/>
</dbReference>
<dbReference type="InterPro" id="IPR024775">
    <property type="entry name" value="DinB-like"/>
</dbReference>
<dbReference type="Proteomes" id="UP000276603">
    <property type="component" value="Unassembled WGS sequence"/>
</dbReference>
<name>A0A3B0CBW8_9FLAO</name>
<gene>
    <name evidence="2" type="ORF">D7Z94_06320</name>
</gene>
<accession>A0A3B0CBW8</accession>
<protein>
    <submittedName>
        <fullName evidence="2">DinB family protein</fullName>
    </submittedName>
</protein>
<evidence type="ECO:0000259" key="1">
    <source>
        <dbReference type="Pfam" id="PF12867"/>
    </source>
</evidence>